<dbReference type="Proteomes" id="UP000828941">
    <property type="component" value="Chromosome 6"/>
</dbReference>
<evidence type="ECO:0000313" key="2">
    <source>
        <dbReference type="Proteomes" id="UP000828941"/>
    </source>
</evidence>
<organism evidence="1 2">
    <name type="scientific">Bauhinia variegata</name>
    <name type="common">Purple orchid tree</name>
    <name type="synonym">Phanera variegata</name>
    <dbReference type="NCBI Taxonomy" id="167791"/>
    <lineage>
        <taxon>Eukaryota</taxon>
        <taxon>Viridiplantae</taxon>
        <taxon>Streptophyta</taxon>
        <taxon>Embryophyta</taxon>
        <taxon>Tracheophyta</taxon>
        <taxon>Spermatophyta</taxon>
        <taxon>Magnoliopsida</taxon>
        <taxon>eudicotyledons</taxon>
        <taxon>Gunneridae</taxon>
        <taxon>Pentapetalae</taxon>
        <taxon>rosids</taxon>
        <taxon>fabids</taxon>
        <taxon>Fabales</taxon>
        <taxon>Fabaceae</taxon>
        <taxon>Cercidoideae</taxon>
        <taxon>Cercideae</taxon>
        <taxon>Bauhiniinae</taxon>
        <taxon>Bauhinia</taxon>
    </lineage>
</organism>
<name>A0ACB9NH81_BAUVA</name>
<keyword evidence="2" id="KW-1185">Reference proteome</keyword>
<reference evidence="1 2" key="1">
    <citation type="journal article" date="2022" name="DNA Res.">
        <title>Chromosomal-level genome assembly of the orchid tree Bauhinia variegata (Leguminosae; Cercidoideae) supports the allotetraploid origin hypothesis of Bauhinia.</title>
        <authorList>
            <person name="Zhong Y."/>
            <person name="Chen Y."/>
            <person name="Zheng D."/>
            <person name="Pang J."/>
            <person name="Liu Y."/>
            <person name="Luo S."/>
            <person name="Meng S."/>
            <person name="Qian L."/>
            <person name="Wei D."/>
            <person name="Dai S."/>
            <person name="Zhou R."/>
        </authorList>
    </citation>
    <scope>NUCLEOTIDE SEQUENCE [LARGE SCALE GENOMIC DNA]</scope>
    <source>
        <strain evidence="1">BV-YZ2020</strain>
    </source>
</reference>
<proteinExistence type="predicted"/>
<gene>
    <name evidence="1" type="ORF">L6164_014467</name>
</gene>
<protein>
    <submittedName>
        <fullName evidence="1">Uncharacterized protein</fullName>
    </submittedName>
</protein>
<dbReference type="EMBL" id="CM039431">
    <property type="protein sequence ID" value="KAI4335863.1"/>
    <property type="molecule type" value="Genomic_DNA"/>
</dbReference>
<sequence length="567" mass="63123">MSCGSDTASTSFSSNKRMKIQSSADVSTSKSDEGDDKLCGICYSDNGVSIRGEIDCCNHYFCFVCIMEWAKHESRCPICRQRFSTIRRPPKPGVFPSFRVVKVPVRDQVYHHNGNVTTGPVDPYAQVQCCVCHGNGDDSLLLLCDLCDTGSHTYCVGLGYTVPEGDWFCHDCTVSWATSSDNGETDKSNVMPRAETSVSMFDILKEPNRQVVTRPRSPPSQQNQSFSPEMGARTLHRCRYVRRSIQALRENWNVIRNGSLGFCSTSRSDELISQRQNGKSNPLHSMPSVSQQHSPIQHGPSSSKLHDEGLKDVDKAWKMMNRARMMHRTQLGTSGVKKILENRRPSKLQVQEQRRVNTKKVIKHARDHSARQLPEYCELPFSGRVHSSSSIQSVSCHESGDKSFTKEQSTFNSRASFVGSAPSRGKCVETSSSGREVGNKSNRNQRLDEICKGGKTGKTDDAKNEIKSLVKLNLKVLSRDKKLGVDMFKEVGRCATHTILSACISEQQKSDIFSSSSVLKCNHSEGDVQPFHKSTLMPNSCRQCFYAFVNSVVNSIMLDKVGSARTL</sequence>
<evidence type="ECO:0000313" key="1">
    <source>
        <dbReference type="EMBL" id="KAI4335863.1"/>
    </source>
</evidence>
<comment type="caution">
    <text evidence="1">The sequence shown here is derived from an EMBL/GenBank/DDBJ whole genome shotgun (WGS) entry which is preliminary data.</text>
</comment>
<accession>A0ACB9NH81</accession>